<feature type="transmembrane region" description="Helical" evidence="10">
    <location>
        <begin position="7"/>
        <end position="31"/>
    </location>
</feature>
<evidence type="ECO:0000313" key="13">
    <source>
        <dbReference type="Proteomes" id="UP000008181"/>
    </source>
</evidence>
<dbReference type="PANTHER" id="PTHR13466:SF19">
    <property type="entry name" value="NUCLEUS-VACUOLE JUNCTION PROTEIN 2"/>
    <property type="match status" value="1"/>
</dbReference>
<evidence type="ECO:0000256" key="2">
    <source>
        <dbReference type="ARBA" id="ARBA00022448"/>
    </source>
</evidence>
<feature type="region of interest" description="Disordered" evidence="9">
    <location>
        <begin position="626"/>
        <end position="950"/>
    </location>
</feature>
<evidence type="ECO:0000313" key="12">
    <source>
        <dbReference type="EMBL" id="AEO65003.1"/>
    </source>
</evidence>
<dbReference type="RefSeq" id="XP_003651339.1">
    <property type="nucleotide sequence ID" value="XM_003651291.1"/>
</dbReference>
<dbReference type="EMBL" id="CP003010">
    <property type="protein sequence ID" value="AEO65003.1"/>
    <property type="molecule type" value="Genomic_DNA"/>
</dbReference>
<evidence type="ECO:0000256" key="6">
    <source>
        <dbReference type="ARBA" id="ARBA00023055"/>
    </source>
</evidence>
<proteinExistence type="predicted"/>
<keyword evidence="3 10" id="KW-0812">Transmembrane</keyword>
<dbReference type="GO" id="GO:1990456">
    <property type="term" value="P:mitochondrion-endoplasmic reticulum membrane tethering"/>
    <property type="evidence" value="ECO:0007669"/>
    <property type="project" value="TreeGrafter"/>
</dbReference>
<comment type="subcellular location">
    <subcellularLocation>
        <location evidence="1">Endoplasmic reticulum membrane</location>
    </subcellularLocation>
</comment>
<evidence type="ECO:0000256" key="8">
    <source>
        <dbReference type="ARBA" id="ARBA00023136"/>
    </source>
</evidence>
<protein>
    <recommendedName>
        <fullName evidence="11">SMP-LTD domain-containing protein</fullName>
    </recommendedName>
</protein>
<keyword evidence="6" id="KW-0445">Lipid transport</keyword>
<keyword evidence="8 10" id="KW-0472">Membrane</keyword>
<feature type="compositionally biased region" description="Pro residues" evidence="9">
    <location>
        <begin position="795"/>
        <end position="805"/>
    </location>
</feature>
<dbReference type="Pfam" id="PF15413">
    <property type="entry name" value="PH_11"/>
    <property type="match status" value="1"/>
</dbReference>
<feature type="compositionally biased region" description="Basic and acidic residues" evidence="9">
    <location>
        <begin position="518"/>
        <end position="539"/>
    </location>
</feature>
<evidence type="ECO:0000256" key="10">
    <source>
        <dbReference type="SAM" id="Phobius"/>
    </source>
</evidence>
<dbReference type="PANTHER" id="PTHR13466">
    <property type="entry name" value="TEX2 PROTEIN-RELATED"/>
    <property type="match status" value="1"/>
</dbReference>
<dbReference type="GO" id="GO:0015914">
    <property type="term" value="P:phospholipid transport"/>
    <property type="evidence" value="ECO:0007669"/>
    <property type="project" value="TreeGrafter"/>
</dbReference>
<feature type="compositionally biased region" description="Low complexity" evidence="9">
    <location>
        <begin position="743"/>
        <end position="754"/>
    </location>
</feature>
<evidence type="ECO:0000256" key="5">
    <source>
        <dbReference type="ARBA" id="ARBA00022989"/>
    </source>
</evidence>
<dbReference type="KEGG" id="ttt:THITE_2111485"/>
<evidence type="ECO:0000256" key="7">
    <source>
        <dbReference type="ARBA" id="ARBA00023121"/>
    </source>
</evidence>
<dbReference type="GO" id="GO:0032865">
    <property type="term" value="C:ERMES complex"/>
    <property type="evidence" value="ECO:0007669"/>
    <property type="project" value="TreeGrafter"/>
</dbReference>
<evidence type="ECO:0000256" key="3">
    <source>
        <dbReference type="ARBA" id="ARBA00022692"/>
    </source>
</evidence>
<feature type="region of interest" description="Disordered" evidence="9">
    <location>
        <begin position="40"/>
        <end position="59"/>
    </location>
</feature>
<dbReference type="AlphaFoldDB" id="G2R2P2"/>
<feature type="compositionally biased region" description="Polar residues" evidence="9">
    <location>
        <begin position="673"/>
        <end position="697"/>
    </location>
</feature>
<feature type="compositionally biased region" description="Polar residues" evidence="9">
    <location>
        <begin position="876"/>
        <end position="887"/>
    </location>
</feature>
<evidence type="ECO:0000256" key="4">
    <source>
        <dbReference type="ARBA" id="ARBA00022824"/>
    </source>
</evidence>
<name>G2R2P2_THETT</name>
<accession>G2R2P2</accession>
<evidence type="ECO:0000259" key="11">
    <source>
        <dbReference type="PROSITE" id="PS51847"/>
    </source>
</evidence>
<feature type="compositionally biased region" description="Low complexity" evidence="9">
    <location>
        <begin position="555"/>
        <end position="568"/>
    </location>
</feature>
<feature type="compositionally biased region" description="Polar residues" evidence="9">
    <location>
        <begin position="724"/>
        <end position="737"/>
    </location>
</feature>
<dbReference type="GeneID" id="11518296"/>
<gene>
    <name evidence="12" type="ORF">THITE_2111485</name>
</gene>
<feature type="compositionally biased region" description="Low complexity" evidence="9">
    <location>
        <begin position="650"/>
        <end position="662"/>
    </location>
</feature>
<evidence type="ECO:0000256" key="9">
    <source>
        <dbReference type="SAM" id="MobiDB-lite"/>
    </source>
</evidence>
<dbReference type="HOGENOM" id="CLU_006760_1_0_1"/>
<dbReference type="STRING" id="578455.G2R2P2"/>
<dbReference type="InterPro" id="IPR031468">
    <property type="entry name" value="SMP_LBD"/>
</dbReference>
<keyword evidence="7" id="KW-0446">Lipid-binding</keyword>
<keyword evidence="2" id="KW-0813">Transport</keyword>
<feature type="domain" description="SMP-LTD" evidence="11">
    <location>
        <begin position="280"/>
        <end position="473"/>
    </location>
</feature>
<keyword evidence="13" id="KW-1185">Reference proteome</keyword>
<dbReference type="GO" id="GO:0008289">
    <property type="term" value="F:lipid binding"/>
    <property type="evidence" value="ECO:0007669"/>
    <property type="project" value="UniProtKB-KW"/>
</dbReference>
<sequence length="975" mass="105868">MGWTVFLLTYLFGGITFLPLLVIVILAHAYFTLPYRKDADASDASTSADGDLIQPGDDLEPLKAAQKDGARARGVRHEPDVAAGYFAVCREYTPMGINAKPIERSTPVGSATVAAPSPSVYQTMYRSIFDRKQAAGPLDNKNGGSQRPKRAGNVFYVVLRHGHLMLFDDDEQLEVRHVISLAHHDISVYSGEPVTPEGELFIKRNAICLSRRAGGPELGPDSQVSKPFYLFSENCSAKEDFYLALLRNQEQTLAAESRTPTPIQFDVKNIISLVQRLHSSEEHMHTRWLNAMIGRVFLGVHKTKDMENFIREKLTKKISRVKRPAFLSNIAIKAIDTGESAPYITNPRLKDLTVEGECGVGADVRYTGNFRLEVAATARIDLGSRFKAREVNLVLAVVLRRLEGHVLFKIKPPPSNRIWFSFQQMPKLEMTIEPIVSSRQITYTVILRQIENRIKEVIAETLVLPFWDDVPFFGTEHKKWRGGIFHDDTVKSPADRESAAAQEGEISEVAHLEETHGVQESDLPHMEKSHSLPVLEKKPSTGLFGRKVSRKASKTDLTSTTPSTSSSSIEVKNEAKSETGVSPPALSAPFVQPSSPTVGTIAANAEHFRPSSSPPEGNTAASTMATLSANSQSPAPPQAPNPDGFTPYITSKSSSQTSSSSSRDATDTENNTDRTPQARRNTASSTESHSDGGSRSPTMAAKASARRQAGSTARGLFGRRETDSSTSFGLTSHGSNETQKRTALNAVANAAASAKRWGLNAFQRRPVDEAGAGQARRNESASGLDLSQPMGRGQPLPPPGTPLPMPEKRAPTAIPKRKPIPPPSTEPHGEAVKQQTKQTIERRPVPPPPLPKRRHYQEQEATDDNLLVVAAPADSEPTTPLSGSHSPYVQPWVEDAGDSDDNDLSKNAPATVADEQADTEAPSLAAIPDGSRPEPGGVAGMPESAVDDDDFSAWMDGHELEHSEPPTNAEAVQGI</sequence>
<dbReference type="GO" id="GO:0005789">
    <property type="term" value="C:endoplasmic reticulum membrane"/>
    <property type="evidence" value="ECO:0007669"/>
    <property type="project" value="UniProtKB-SubCell"/>
</dbReference>
<keyword evidence="5 10" id="KW-1133">Transmembrane helix</keyword>
<dbReference type="Proteomes" id="UP000008181">
    <property type="component" value="Chromosome 2"/>
</dbReference>
<feature type="region of interest" description="Disordered" evidence="9">
    <location>
        <begin position="956"/>
        <end position="975"/>
    </location>
</feature>
<keyword evidence="4" id="KW-0256">Endoplasmic reticulum</keyword>
<organism evidence="12 13">
    <name type="scientific">Thermothielavioides terrestris (strain ATCC 38088 / NRRL 8126)</name>
    <name type="common">Thielavia terrestris</name>
    <dbReference type="NCBI Taxonomy" id="578455"/>
    <lineage>
        <taxon>Eukaryota</taxon>
        <taxon>Fungi</taxon>
        <taxon>Dikarya</taxon>
        <taxon>Ascomycota</taxon>
        <taxon>Pezizomycotina</taxon>
        <taxon>Sordariomycetes</taxon>
        <taxon>Sordariomycetidae</taxon>
        <taxon>Sordariales</taxon>
        <taxon>Chaetomiaceae</taxon>
        <taxon>Thermothielavioides</taxon>
        <taxon>Thermothielavioides terrestris</taxon>
    </lineage>
</organism>
<dbReference type="OrthoDB" id="26740at2759"/>
<reference evidence="12 13" key="1">
    <citation type="journal article" date="2011" name="Nat. Biotechnol.">
        <title>Comparative genomic analysis of the thermophilic biomass-degrading fungi Myceliophthora thermophila and Thielavia terrestris.</title>
        <authorList>
            <person name="Berka R.M."/>
            <person name="Grigoriev I.V."/>
            <person name="Otillar R."/>
            <person name="Salamov A."/>
            <person name="Grimwood J."/>
            <person name="Reid I."/>
            <person name="Ishmael N."/>
            <person name="John T."/>
            <person name="Darmond C."/>
            <person name="Moisan M.-C."/>
            <person name="Henrissat B."/>
            <person name="Coutinho P.M."/>
            <person name="Lombard V."/>
            <person name="Natvig D.O."/>
            <person name="Lindquist E."/>
            <person name="Schmutz J."/>
            <person name="Lucas S."/>
            <person name="Harris P."/>
            <person name="Powlowski J."/>
            <person name="Bellemare A."/>
            <person name="Taylor D."/>
            <person name="Butler G."/>
            <person name="de Vries R.P."/>
            <person name="Allijn I.E."/>
            <person name="van den Brink J."/>
            <person name="Ushinsky S."/>
            <person name="Storms R."/>
            <person name="Powell A.J."/>
            <person name="Paulsen I.T."/>
            <person name="Elbourne L.D.H."/>
            <person name="Baker S.E."/>
            <person name="Magnuson J."/>
            <person name="LaBoissiere S."/>
            <person name="Clutterbuck A.J."/>
            <person name="Martinez D."/>
            <person name="Wogulis M."/>
            <person name="de Leon A.L."/>
            <person name="Rey M.W."/>
            <person name="Tsang A."/>
        </authorList>
    </citation>
    <scope>NUCLEOTIDE SEQUENCE [LARGE SCALE GENOMIC DNA]</scope>
    <source>
        <strain evidence="13">ATCC 38088 / NRRL 8126</strain>
    </source>
</reference>
<feature type="region of interest" description="Disordered" evidence="9">
    <location>
        <begin position="518"/>
        <end position="594"/>
    </location>
</feature>
<dbReference type="eggNOG" id="KOG2238">
    <property type="taxonomic scope" value="Eukaryota"/>
</dbReference>
<dbReference type="PROSITE" id="PS51847">
    <property type="entry name" value="SMP"/>
    <property type="match status" value="1"/>
</dbReference>
<dbReference type="CDD" id="cd21675">
    <property type="entry name" value="SMP_TEX2"/>
    <property type="match status" value="1"/>
</dbReference>
<evidence type="ECO:0000256" key="1">
    <source>
        <dbReference type="ARBA" id="ARBA00004586"/>
    </source>
</evidence>